<name>A0A699JQY0_TANCI</name>
<dbReference type="AlphaFoldDB" id="A0A699JQY0"/>
<comment type="caution">
    <text evidence="1">The sequence shown here is derived from an EMBL/GenBank/DDBJ whole genome shotgun (WGS) entry which is preliminary data.</text>
</comment>
<feature type="non-terminal residue" evidence="1">
    <location>
        <position position="1"/>
    </location>
</feature>
<evidence type="ECO:0000313" key="1">
    <source>
        <dbReference type="EMBL" id="GFA47990.1"/>
    </source>
</evidence>
<gene>
    <name evidence="1" type="ORF">Tci_619962</name>
</gene>
<protein>
    <submittedName>
        <fullName evidence="1">Uncharacterized protein</fullName>
    </submittedName>
</protein>
<dbReference type="EMBL" id="BKCJ010431359">
    <property type="protein sequence ID" value="GFA47990.1"/>
    <property type="molecule type" value="Genomic_DNA"/>
</dbReference>
<reference evidence="1" key="1">
    <citation type="journal article" date="2019" name="Sci. Rep.">
        <title>Draft genome of Tanacetum cinerariifolium, the natural source of mosquito coil.</title>
        <authorList>
            <person name="Yamashiro T."/>
            <person name="Shiraishi A."/>
            <person name="Satake H."/>
            <person name="Nakayama K."/>
        </authorList>
    </citation>
    <scope>NUCLEOTIDE SEQUENCE</scope>
</reference>
<feature type="non-terminal residue" evidence="1">
    <location>
        <position position="76"/>
    </location>
</feature>
<accession>A0A699JQY0</accession>
<organism evidence="1">
    <name type="scientific">Tanacetum cinerariifolium</name>
    <name type="common">Dalmatian daisy</name>
    <name type="synonym">Chrysanthemum cinerariifolium</name>
    <dbReference type="NCBI Taxonomy" id="118510"/>
    <lineage>
        <taxon>Eukaryota</taxon>
        <taxon>Viridiplantae</taxon>
        <taxon>Streptophyta</taxon>
        <taxon>Embryophyta</taxon>
        <taxon>Tracheophyta</taxon>
        <taxon>Spermatophyta</taxon>
        <taxon>Magnoliopsida</taxon>
        <taxon>eudicotyledons</taxon>
        <taxon>Gunneridae</taxon>
        <taxon>Pentapetalae</taxon>
        <taxon>asterids</taxon>
        <taxon>campanulids</taxon>
        <taxon>Asterales</taxon>
        <taxon>Asteraceae</taxon>
        <taxon>Asteroideae</taxon>
        <taxon>Anthemideae</taxon>
        <taxon>Anthemidinae</taxon>
        <taxon>Tanacetum</taxon>
    </lineage>
</organism>
<proteinExistence type="predicted"/>
<sequence>TILDIYPKVEGVNFTDVPDDDATLAFLIELGYKGLVENVDFPELIWEDLAFKIDHRKEKRSRYENMPFSRLTKVII</sequence>